<name>A0A2G1VD58_9GAMM</name>
<reference evidence="2 3" key="1">
    <citation type="submission" date="2017-09" db="EMBL/GenBank/DDBJ databases">
        <title>The draft genome sequences of Marinobacter guineae M3B.</title>
        <authorList>
            <person name="Cao J."/>
        </authorList>
    </citation>
    <scope>NUCLEOTIDE SEQUENCE [LARGE SCALE GENOMIC DNA]</scope>
    <source>
        <strain evidence="2 3">M3B</strain>
    </source>
</reference>
<protein>
    <recommendedName>
        <fullName evidence="4">Lipoprotein</fullName>
    </recommendedName>
</protein>
<evidence type="ECO:0008006" key="4">
    <source>
        <dbReference type="Google" id="ProtNLM"/>
    </source>
</evidence>
<dbReference type="EMBL" id="NTFI01000005">
    <property type="protein sequence ID" value="PHQ24622.1"/>
    <property type="molecule type" value="Genomic_DNA"/>
</dbReference>
<evidence type="ECO:0000256" key="1">
    <source>
        <dbReference type="SAM" id="SignalP"/>
    </source>
</evidence>
<gene>
    <name evidence="2" type="ORF">CLH62_17180</name>
</gene>
<keyword evidence="1" id="KW-0732">Signal</keyword>
<feature type="chain" id="PRO_5013807222" description="Lipoprotein" evidence="1">
    <location>
        <begin position="18"/>
        <end position="633"/>
    </location>
</feature>
<dbReference type="OrthoDB" id="5713052at2"/>
<sequence length="633" mass="68248">MKCLLCLSVSALSLALAGCGKESDQLPVDGRDFDGVEYSEPAPYTGKVIDGYLNNARVWLDMDSDSQFTPGPLVIKLENGREVTLGSGEPTAMSGPGGQFSLDISELVLEPAVGPDIDPRDYPLYALALPGKTLEETRSGEVPVASAYMMSAPPGVRNLTPLTTLARYRGLVGLGSFLETPAGAAASLADLNLVRDYILAQDDRSHAYARALARFMASQIPDAYNELLAKEGSDGTERFLSKEAAFLLGLSVVQNAGDVIAVVDAAAQGGYANVDVDALELPQVNVELRDPVLLTSQAIFAEPSSQGTLPSLRSGLQISAELNFDYTESGRLLSVSANGCLAPSMLELARLVRVNGYMANLETQWLPAVALSGQSRVNYDLEGIDERLIFDWDNQRIYFETSTTCHQHVGIPAGSTELAGNPEIEYRWTKDGGVLVELVAEYAGGVTRTLVPDNTPLPDGSDAPQEFPGYRILEDGVEKEAVTLTSGIETCDSQLDAVGANQVVTGYLSYDFAGFEPQPTGFADLLLEFDTRDFSESEQPNLHLLRYGFLDPSLSDLGRVTGDGSFEWAMNYQVVGAPGFVPDQPNLIRDAFLKSYKGAGDCGRKLDELPTSAYAQVEYSYQRLSQYLVDLLE</sequence>
<feature type="signal peptide" evidence="1">
    <location>
        <begin position="1"/>
        <end position="17"/>
    </location>
</feature>
<organism evidence="2 3">
    <name type="scientific">Marinobacter guineae</name>
    <dbReference type="NCBI Taxonomy" id="432303"/>
    <lineage>
        <taxon>Bacteria</taxon>
        <taxon>Pseudomonadati</taxon>
        <taxon>Pseudomonadota</taxon>
        <taxon>Gammaproteobacteria</taxon>
        <taxon>Pseudomonadales</taxon>
        <taxon>Marinobacteraceae</taxon>
        <taxon>Marinobacter</taxon>
    </lineage>
</organism>
<dbReference type="RefSeq" id="WP_099619398.1">
    <property type="nucleotide sequence ID" value="NZ_KZ319341.1"/>
</dbReference>
<accession>A0A2G1VD58</accession>
<keyword evidence="3" id="KW-1185">Reference proteome</keyword>
<dbReference type="AlphaFoldDB" id="A0A2G1VD58"/>
<proteinExistence type="predicted"/>
<evidence type="ECO:0000313" key="2">
    <source>
        <dbReference type="EMBL" id="PHQ24622.1"/>
    </source>
</evidence>
<dbReference type="Proteomes" id="UP000229044">
    <property type="component" value="Unassembled WGS sequence"/>
</dbReference>
<evidence type="ECO:0000313" key="3">
    <source>
        <dbReference type="Proteomes" id="UP000229044"/>
    </source>
</evidence>
<dbReference type="PROSITE" id="PS51257">
    <property type="entry name" value="PROKAR_LIPOPROTEIN"/>
    <property type="match status" value="1"/>
</dbReference>
<comment type="caution">
    <text evidence="2">The sequence shown here is derived from an EMBL/GenBank/DDBJ whole genome shotgun (WGS) entry which is preliminary data.</text>
</comment>